<dbReference type="InterPro" id="IPR002052">
    <property type="entry name" value="DNA_methylase_N6_adenine_CS"/>
</dbReference>
<dbReference type="AlphaFoldDB" id="I7BA46"/>
<evidence type="ECO:0000256" key="4">
    <source>
        <dbReference type="ARBA" id="ARBA00022679"/>
    </source>
</evidence>
<proteinExistence type="inferred from homology"/>
<dbReference type="EC" id="2.1.1.72" evidence="2"/>
<keyword evidence="4 9" id="KW-0808">Transferase</keyword>
<dbReference type="InterPro" id="IPR003356">
    <property type="entry name" value="DNA_methylase_A-5"/>
</dbReference>
<keyword evidence="6" id="KW-0680">Restriction system</keyword>
<sequence length="507" mass="57848">MVQQKDEALTSASPIVQKVLGLCKCLSDDGISSIDFLEQITLLIFLKIMHEFQGPPHFKTFSLPDTCGWNHLVHIKGEALKERYRDMLQTLREFKKDDRNNMITHIFANAYNKIMNPSTLARLIEAIDSERWTSLGSDVKGDIYEVILHQHSQEGKQGAGQYFTPLPLIKAIVKCMDPAPKQTIADPCCGSGRFLLLAKRYIEDKYSLNTEEAEFLRDGQFFGGEIAEITFKLCLMNLYLNGIGDVEGRMPVERCDSLLSDPGYRVDFVLTNPPFGKSKTAVSQAQDGSQQVIETVYNRADFWLKTKSKQLNFLQHINTILKTNGQAAVVIPDNVLFEGGGSVTLREKLLETTDLHTILRLPKGIFLGAGVNSSVIFFDKKPASPDTQTKEIWFYDLRSNNHLSKGKTLRDEDLKEFVECYKPNRRHERQETYNKETNSNGRWRKFSIEEIKMRDKLSLDLFWIQHEDFLPLHLLPSSDSLLNQILDQLRKSAEGIEAFKAQYNPQT</sequence>
<keyword evidence="3 9" id="KW-0489">Methyltransferase</keyword>
<dbReference type="SUPFAM" id="SSF53335">
    <property type="entry name" value="S-adenosyl-L-methionine-dependent methyltransferases"/>
    <property type="match status" value="1"/>
</dbReference>
<dbReference type="InterPro" id="IPR051537">
    <property type="entry name" value="DNA_Adenine_Mtase"/>
</dbReference>
<evidence type="ECO:0000256" key="5">
    <source>
        <dbReference type="ARBA" id="ARBA00022691"/>
    </source>
</evidence>
<organism evidence="9 10">
    <name type="scientific">Mycoplasma haematolamae (strain Purdue)</name>
    <dbReference type="NCBI Taxonomy" id="1212765"/>
    <lineage>
        <taxon>Bacteria</taxon>
        <taxon>Bacillati</taxon>
        <taxon>Mycoplasmatota</taxon>
        <taxon>Mollicutes</taxon>
        <taxon>Mycoplasmataceae</taxon>
        <taxon>Mycoplasma</taxon>
    </lineage>
</organism>
<evidence type="ECO:0000256" key="2">
    <source>
        <dbReference type="ARBA" id="ARBA00011900"/>
    </source>
</evidence>
<evidence type="ECO:0000313" key="9">
    <source>
        <dbReference type="EMBL" id="AFO52160.1"/>
    </source>
</evidence>
<comment type="catalytic activity">
    <reaction evidence="7">
        <text>a 2'-deoxyadenosine in DNA + S-adenosyl-L-methionine = an N(6)-methyl-2'-deoxyadenosine in DNA + S-adenosyl-L-homocysteine + H(+)</text>
        <dbReference type="Rhea" id="RHEA:15197"/>
        <dbReference type="Rhea" id="RHEA-COMP:12418"/>
        <dbReference type="Rhea" id="RHEA-COMP:12419"/>
        <dbReference type="ChEBI" id="CHEBI:15378"/>
        <dbReference type="ChEBI" id="CHEBI:57856"/>
        <dbReference type="ChEBI" id="CHEBI:59789"/>
        <dbReference type="ChEBI" id="CHEBI:90615"/>
        <dbReference type="ChEBI" id="CHEBI:90616"/>
        <dbReference type="EC" id="2.1.1.72"/>
    </reaction>
</comment>
<dbReference type="REBASE" id="51361">
    <property type="entry name" value="M.MhaPuORF2900P"/>
</dbReference>
<keyword evidence="5" id="KW-0949">S-adenosyl-L-methionine</keyword>
<dbReference type="PRINTS" id="PR00507">
    <property type="entry name" value="N12N6MTFRASE"/>
</dbReference>
<dbReference type="EMBL" id="CP003731">
    <property type="protein sequence ID" value="AFO52160.1"/>
    <property type="molecule type" value="Genomic_DNA"/>
</dbReference>
<evidence type="ECO:0000256" key="6">
    <source>
        <dbReference type="ARBA" id="ARBA00022747"/>
    </source>
</evidence>
<dbReference type="Gene3D" id="3.40.50.150">
    <property type="entry name" value="Vaccinia Virus protein VP39"/>
    <property type="match status" value="1"/>
</dbReference>
<accession>I7BA46</accession>
<dbReference type="HOGENOM" id="CLU_018284_2_0_14"/>
<dbReference type="Pfam" id="PF02384">
    <property type="entry name" value="N6_Mtase"/>
    <property type="match status" value="1"/>
</dbReference>
<reference evidence="9 10" key="1">
    <citation type="journal article" date="2012" name="J. Bacteriol.">
        <title>Genome Sequence of "Candidatus Mycoplasma haemolamae" Strain Purdue, a Red Blood Cell Pathogen of Alpacas (Vicugna pacos) and Llamas (Lama glama).</title>
        <authorList>
            <person name="Guimaraes A.M."/>
            <person name="Toth B."/>
            <person name="Santos A.P."/>
            <person name="do Nascimento N.C."/>
            <person name="Kritchevsky J.E."/>
            <person name="Messick J.B."/>
        </authorList>
    </citation>
    <scope>NUCLEOTIDE SEQUENCE [LARGE SCALE GENOMIC DNA]</scope>
    <source>
        <strain evidence="9 10">Purdue</strain>
    </source>
</reference>
<evidence type="ECO:0000313" key="10">
    <source>
        <dbReference type="Proteomes" id="UP000006502"/>
    </source>
</evidence>
<dbReference type="Gene3D" id="1.20.1260.30">
    <property type="match status" value="1"/>
</dbReference>
<dbReference type="KEGG" id="mhl:MHLP_02900"/>
<protein>
    <recommendedName>
        <fullName evidence="2">site-specific DNA-methyltransferase (adenine-specific)</fullName>
        <ecNumber evidence="2">2.1.1.72</ecNumber>
    </recommendedName>
</protein>
<dbReference type="GO" id="GO:0009307">
    <property type="term" value="P:DNA restriction-modification system"/>
    <property type="evidence" value="ECO:0007669"/>
    <property type="project" value="UniProtKB-KW"/>
</dbReference>
<dbReference type="OrthoDB" id="9814572at2"/>
<evidence type="ECO:0000259" key="8">
    <source>
        <dbReference type="Pfam" id="PF02384"/>
    </source>
</evidence>
<feature type="domain" description="DNA methylase adenine-specific" evidence="8">
    <location>
        <begin position="137"/>
        <end position="452"/>
    </location>
</feature>
<comment type="similarity">
    <text evidence="1">Belongs to the N(4)/N(6)-methyltransferase family.</text>
</comment>
<dbReference type="InterPro" id="IPR029063">
    <property type="entry name" value="SAM-dependent_MTases_sf"/>
</dbReference>
<name>I7BA46_MYCHA</name>
<evidence type="ECO:0000256" key="1">
    <source>
        <dbReference type="ARBA" id="ARBA00006594"/>
    </source>
</evidence>
<dbReference type="GO" id="GO:0008170">
    <property type="term" value="F:N-methyltransferase activity"/>
    <property type="evidence" value="ECO:0007669"/>
    <property type="project" value="InterPro"/>
</dbReference>
<reference evidence="10" key="2">
    <citation type="submission" date="2012-07" db="EMBL/GenBank/DDBJ databases">
        <title>Complete genome sequence of 'Candidatus Mycoplasma haemolamae'.</title>
        <authorList>
            <person name="Guimaraes A.M.S."/>
            <person name="Toth B."/>
            <person name="Santos A.P."/>
            <person name="Nascimento N.C."/>
            <person name="Sojka J.E."/>
            <person name="Messick J.B."/>
        </authorList>
    </citation>
    <scope>NUCLEOTIDE SEQUENCE [LARGE SCALE GENOMIC DNA]</scope>
    <source>
        <strain evidence="10">Purdue</strain>
    </source>
</reference>
<gene>
    <name evidence="9" type="ordered locus">MHLP_02900</name>
</gene>
<keyword evidence="10" id="KW-1185">Reference proteome</keyword>
<dbReference type="Proteomes" id="UP000006502">
    <property type="component" value="Chromosome"/>
</dbReference>
<dbReference type="PANTHER" id="PTHR42933">
    <property type="entry name" value="SLR6095 PROTEIN"/>
    <property type="match status" value="1"/>
</dbReference>
<dbReference type="InterPro" id="IPR038333">
    <property type="entry name" value="T1MK-like_N_sf"/>
</dbReference>
<dbReference type="STRING" id="1212765.MHLP_02900"/>
<dbReference type="GO" id="GO:0009007">
    <property type="term" value="F:site-specific DNA-methyltransferase (adenine-specific) activity"/>
    <property type="evidence" value="ECO:0007669"/>
    <property type="project" value="UniProtKB-EC"/>
</dbReference>
<evidence type="ECO:0000256" key="3">
    <source>
        <dbReference type="ARBA" id="ARBA00022603"/>
    </source>
</evidence>
<dbReference type="GO" id="GO:0003677">
    <property type="term" value="F:DNA binding"/>
    <property type="evidence" value="ECO:0007669"/>
    <property type="project" value="InterPro"/>
</dbReference>
<dbReference type="PROSITE" id="PS00092">
    <property type="entry name" value="N6_MTASE"/>
    <property type="match status" value="1"/>
</dbReference>
<evidence type="ECO:0000256" key="7">
    <source>
        <dbReference type="ARBA" id="ARBA00047942"/>
    </source>
</evidence>
<dbReference type="PANTHER" id="PTHR42933:SF4">
    <property type="entry name" value="TYPE I RESTRICTION ENZYME ECOKI METHYLASE SUBUNIT"/>
    <property type="match status" value="1"/>
</dbReference>
<dbReference type="PATRIC" id="fig|1212765.3.peg.654"/>
<dbReference type="GO" id="GO:0032259">
    <property type="term" value="P:methylation"/>
    <property type="evidence" value="ECO:0007669"/>
    <property type="project" value="UniProtKB-KW"/>
</dbReference>
<dbReference type="SMR" id="I7BA46"/>